<dbReference type="InterPro" id="IPR027417">
    <property type="entry name" value="P-loop_NTPase"/>
</dbReference>
<comment type="caution">
    <text evidence="1">The sequence shown here is derived from an EMBL/GenBank/DDBJ whole genome shotgun (WGS) entry which is preliminary data.</text>
</comment>
<name>A0ABQ4QP09_9HYPH</name>
<dbReference type="Gene3D" id="3.40.50.300">
    <property type="entry name" value="P-loop containing nucleotide triphosphate hydrolases"/>
    <property type="match status" value="1"/>
</dbReference>
<dbReference type="Pfam" id="PF13481">
    <property type="entry name" value="AAA_25"/>
    <property type="match status" value="1"/>
</dbReference>
<reference evidence="1 2" key="1">
    <citation type="journal article" date="2021" name="Front. Microbiol.">
        <title>Comprehensive Comparative Genomics and Phenotyping of Methylobacterium Species.</title>
        <authorList>
            <person name="Alessa O."/>
            <person name="Ogura Y."/>
            <person name="Fujitani Y."/>
            <person name="Takami H."/>
            <person name="Hayashi T."/>
            <person name="Sahin N."/>
            <person name="Tani A."/>
        </authorList>
    </citation>
    <scope>NUCLEOTIDE SEQUENCE [LARGE SCALE GENOMIC DNA]</scope>
    <source>
        <strain evidence="1 2">DSM 23679</strain>
    </source>
</reference>
<evidence type="ECO:0000313" key="2">
    <source>
        <dbReference type="Proteomes" id="UP001055117"/>
    </source>
</evidence>
<protein>
    <recommendedName>
        <fullName evidence="3">Recombinase RecA</fullName>
    </recommendedName>
</protein>
<evidence type="ECO:0008006" key="3">
    <source>
        <dbReference type="Google" id="ProtNLM"/>
    </source>
</evidence>
<organism evidence="1 2">
    <name type="scientific">Methylobacterium cerastii</name>
    <dbReference type="NCBI Taxonomy" id="932741"/>
    <lineage>
        <taxon>Bacteria</taxon>
        <taxon>Pseudomonadati</taxon>
        <taxon>Pseudomonadota</taxon>
        <taxon>Alphaproteobacteria</taxon>
        <taxon>Hyphomicrobiales</taxon>
        <taxon>Methylobacteriaceae</taxon>
        <taxon>Methylobacterium</taxon>
    </lineage>
</organism>
<dbReference type="RefSeq" id="WP_238273222.1">
    <property type="nucleotide sequence ID" value="NZ_BPQG01000108.1"/>
</dbReference>
<dbReference type="Proteomes" id="UP001055117">
    <property type="component" value="Unassembled WGS sequence"/>
</dbReference>
<dbReference type="EMBL" id="BPQG01000108">
    <property type="protein sequence ID" value="GJD47013.1"/>
    <property type="molecule type" value="Genomic_DNA"/>
</dbReference>
<accession>A0ABQ4QP09</accession>
<proteinExistence type="predicted"/>
<sequence>MRHEPFSDDLGEALRALGPERAWPPLRGRAEDDPPARPTIKATRFEWIEPSAIPVREWLLGRHLIRKFISATVSPGGIGKSSLVIAEALSMVTGRDLIGSQPHGRFKVWYINLEDPMDELQRRVMATALHYELDDSDLAGRLFVNSGRDTRVVVAEQNRAGLMIAHPVIEQIRATILSNMIDVLIIDPFVSSHAVSENDNGAINAVATVWAEIADHCGCAVELVHHARKTGGNEVTVEDSRGASALLSKARAARVLNPMSREEGERLGVEQPRLHFRVDGGKANLAPPASDGSKWFKLASVPLGNGPPGMLDYGDSVGVVTAWEKPDPFESVTLADLQAAQMAVRAGGPWHENVQAREWVGRPIAHALRLNPDDKRDREKVKGLLRAWIGTGMFVVVTGMDEKHKPRPFVEVGNAASHVGD</sequence>
<evidence type="ECO:0000313" key="1">
    <source>
        <dbReference type="EMBL" id="GJD47013.1"/>
    </source>
</evidence>
<dbReference type="SUPFAM" id="SSF52540">
    <property type="entry name" value="P-loop containing nucleoside triphosphate hydrolases"/>
    <property type="match status" value="1"/>
</dbReference>
<gene>
    <name evidence="1" type="ORF">AFCDBAGC_4898</name>
</gene>
<keyword evidence="2" id="KW-1185">Reference proteome</keyword>